<name>A0A9W4IRT2_PENNA</name>
<dbReference type="Proteomes" id="UP001153461">
    <property type="component" value="Unassembled WGS sequence"/>
</dbReference>
<dbReference type="PANTHER" id="PTHR42030">
    <property type="entry name" value="DRBM DOMAIN-CONTAINING PROTEIN"/>
    <property type="match status" value="1"/>
</dbReference>
<accession>A0A9W4IRT2</accession>
<dbReference type="SUPFAM" id="SSF54768">
    <property type="entry name" value="dsRNA-binding domain-like"/>
    <property type="match status" value="1"/>
</dbReference>
<proteinExistence type="predicted"/>
<dbReference type="EMBL" id="CAJVNV010000640">
    <property type="protein sequence ID" value="CAG8330091.1"/>
    <property type="molecule type" value="Genomic_DNA"/>
</dbReference>
<sequence length="114" mass="12514">MSGVLQKKTQKNAPLRFTCTPTFRSRAFDSRKANYFFFGIAGGRTAWSSTVTVQGQNIAARYWYDGQFINNAKEDAAEVALKTLNQQPRAATVYQGQLFPQATSSGYGRGAGGF</sequence>
<organism evidence="1 2">
    <name type="scientific">Penicillium nalgiovense</name>
    <dbReference type="NCBI Taxonomy" id="60175"/>
    <lineage>
        <taxon>Eukaryota</taxon>
        <taxon>Fungi</taxon>
        <taxon>Dikarya</taxon>
        <taxon>Ascomycota</taxon>
        <taxon>Pezizomycotina</taxon>
        <taxon>Eurotiomycetes</taxon>
        <taxon>Eurotiomycetidae</taxon>
        <taxon>Eurotiales</taxon>
        <taxon>Aspergillaceae</taxon>
        <taxon>Penicillium</taxon>
    </lineage>
</organism>
<evidence type="ECO:0000313" key="2">
    <source>
        <dbReference type="Proteomes" id="UP001153461"/>
    </source>
</evidence>
<dbReference type="PANTHER" id="PTHR42030:SF1">
    <property type="entry name" value="DRBM DOMAIN-CONTAINING PROTEIN"/>
    <property type="match status" value="1"/>
</dbReference>
<protein>
    <recommendedName>
        <fullName evidence="3">DRBM domain-containing protein</fullName>
    </recommendedName>
</protein>
<evidence type="ECO:0000313" key="1">
    <source>
        <dbReference type="EMBL" id="CAG8330091.1"/>
    </source>
</evidence>
<reference evidence="1" key="1">
    <citation type="submission" date="2021-07" db="EMBL/GenBank/DDBJ databases">
        <authorList>
            <person name="Branca A.L. A."/>
        </authorList>
    </citation>
    <scope>NUCLEOTIDE SEQUENCE</scope>
</reference>
<dbReference type="OrthoDB" id="5418749at2759"/>
<comment type="caution">
    <text evidence="1">The sequence shown here is derived from an EMBL/GenBank/DDBJ whole genome shotgun (WGS) entry which is preliminary data.</text>
</comment>
<gene>
    <name evidence="1" type="ORF">PNAL_LOCUS10576</name>
</gene>
<evidence type="ECO:0008006" key="3">
    <source>
        <dbReference type="Google" id="ProtNLM"/>
    </source>
</evidence>
<dbReference type="AlphaFoldDB" id="A0A9W4IRT2"/>